<feature type="coiled-coil region" evidence="1">
    <location>
        <begin position="853"/>
        <end position="880"/>
    </location>
</feature>
<feature type="coiled-coil region" evidence="1">
    <location>
        <begin position="916"/>
        <end position="982"/>
    </location>
</feature>
<evidence type="ECO:0000313" key="3">
    <source>
        <dbReference type="Proteomes" id="UP000091857"/>
    </source>
</evidence>
<dbReference type="STRING" id="3983.A0A2C9UQQ8"/>
<keyword evidence="3" id="KW-1185">Reference proteome</keyword>
<evidence type="ECO:0000313" key="2">
    <source>
        <dbReference type="EMBL" id="OAY33480.1"/>
    </source>
</evidence>
<proteinExistence type="predicted"/>
<feature type="coiled-coil region" evidence="1">
    <location>
        <begin position="103"/>
        <end position="213"/>
    </location>
</feature>
<dbReference type="AlphaFoldDB" id="A0A2C9UQQ8"/>
<dbReference type="InterPro" id="IPR040262">
    <property type="entry name" value="At4g38062-like"/>
</dbReference>
<keyword evidence="1" id="KW-0175">Coiled coil</keyword>
<accession>A0A2C9UQQ8</accession>
<dbReference type="PANTHER" id="PTHR45287:SF4">
    <property type="entry name" value="OS03G0691500 PROTEIN"/>
    <property type="match status" value="1"/>
</dbReference>
<dbReference type="Gramene" id="Manes.13G100000.1.v8.1">
    <property type="protein sequence ID" value="Manes.13G100000.1.v8.1.CDS.1"/>
    <property type="gene ID" value="Manes.13G100000.v8.1"/>
</dbReference>
<organism evidence="2 3">
    <name type="scientific">Manihot esculenta</name>
    <name type="common">Cassava</name>
    <name type="synonym">Jatropha manihot</name>
    <dbReference type="NCBI Taxonomy" id="3983"/>
    <lineage>
        <taxon>Eukaryota</taxon>
        <taxon>Viridiplantae</taxon>
        <taxon>Streptophyta</taxon>
        <taxon>Embryophyta</taxon>
        <taxon>Tracheophyta</taxon>
        <taxon>Spermatophyta</taxon>
        <taxon>Magnoliopsida</taxon>
        <taxon>eudicotyledons</taxon>
        <taxon>Gunneridae</taxon>
        <taxon>Pentapetalae</taxon>
        <taxon>rosids</taxon>
        <taxon>fabids</taxon>
        <taxon>Malpighiales</taxon>
        <taxon>Euphorbiaceae</taxon>
        <taxon>Crotonoideae</taxon>
        <taxon>Manihoteae</taxon>
        <taxon>Manihot</taxon>
    </lineage>
</organism>
<comment type="caution">
    <text evidence="2">The sequence shown here is derived from an EMBL/GenBank/DDBJ whole genome shotgun (WGS) entry which is preliminary data.</text>
</comment>
<name>A0A2C9UQQ8_MANES</name>
<dbReference type="OrthoDB" id="685795at2759"/>
<reference evidence="3" key="1">
    <citation type="journal article" date="2016" name="Nat. Biotechnol.">
        <title>Sequencing wild and cultivated cassava and related species reveals extensive interspecific hybridization and genetic diversity.</title>
        <authorList>
            <person name="Bredeson J.V."/>
            <person name="Lyons J.B."/>
            <person name="Prochnik S.E."/>
            <person name="Wu G.A."/>
            <person name="Ha C.M."/>
            <person name="Edsinger-Gonzales E."/>
            <person name="Grimwood J."/>
            <person name="Schmutz J."/>
            <person name="Rabbi I.Y."/>
            <person name="Egesi C."/>
            <person name="Nauluvula P."/>
            <person name="Lebot V."/>
            <person name="Ndunguru J."/>
            <person name="Mkamilo G."/>
            <person name="Bart R.S."/>
            <person name="Setter T.L."/>
            <person name="Gleadow R.M."/>
            <person name="Kulakow P."/>
            <person name="Ferguson M.E."/>
            <person name="Rounsley S."/>
            <person name="Rokhsar D.S."/>
        </authorList>
    </citation>
    <scope>NUCLEOTIDE SEQUENCE [LARGE SCALE GENOMIC DNA]</scope>
    <source>
        <strain evidence="3">cv. AM560-2</strain>
    </source>
</reference>
<evidence type="ECO:0000256" key="1">
    <source>
        <dbReference type="SAM" id="Coils"/>
    </source>
</evidence>
<dbReference type="Proteomes" id="UP000091857">
    <property type="component" value="Chromosome 13"/>
</dbReference>
<gene>
    <name evidence="2" type="ORF">MANES_13G100000v8</name>
</gene>
<dbReference type="EMBL" id="CM004399">
    <property type="protein sequence ID" value="OAY33480.1"/>
    <property type="molecule type" value="Genomic_DNA"/>
</dbReference>
<dbReference type="PANTHER" id="PTHR45287">
    <property type="entry name" value="OS03G0691500 PROTEIN"/>
    <property type="match status" value="1"/>
</dbReference>
<feature type="coiled-coil region" evidence="1">
    <location>
        <begin position="313"/>
        <end position="424"/>
    </location>
</feature>
<feature type="coiled-coil region" evidence="1">
    <location>
        <begin position="1"/>
        <end position="28"/>
    </location>
</feature>
<protein>
    <submittedName>
        <fullName evidence="2">Uncharacterized protein</fullName>
    </submittedName>
</protein>
<sequence length="1067" mass="123808">MERVCEELDEAKAEIEKLRVDLKCKAELSENLKKAHHEQLIQIQQGNSKIEKQTLELSEKAEEISVARQMCEDLQCRLNEKDSIIRHLSSSNDKLRVDCDEKHKKWEEERRGLLLALDEATEKNIDQEQKINVFMAEIEGLKGLLSTSQKKCLEAEKKAKASKELRQRDDVLLQLEEEYGKLKDKLKWKTEQFKHLEEAHEKLRNQFTECKKEWELEKSALVDEICSLQTSLDSQTRISKDLQNQLKMCNQALAHEESRRKYLETEICEYKSRFENVFTEYQDAKSQLECLTSQRDKEIAALRHSLGTKETFYKEIEYRAEKLEQENQELLTSLKELQEAQIQEVGNSSSLAKLRNKLKRVEQMHQDCSANLRAKEAEWSSQLEKLTKELNGYRSALESKETAAEKLELELQNCHSAMMQLELRNEEASIMLLVLKSGLAEAYLNHKSAEVAMNLHDKERDENVSLLMRQLEMKNTALAKALADNNEERQKAAALLKRVESLEHIEEQKLLIDKELERCKEILQESSRSHLHCKEQALQTERELQEKIRELCDALDTANSELATEREKAVSLSKKAACLDIIEKKRQLMEKELERYNEMLEESSRQQLRLEEQALDMETDFKEKLREVRDALDAANSELHEKREKAASLSMRVESYEEKQNLMQKELERYKQMIEESSKWQLRLQKQALQKESDSQEKLQEVCAALDKANSELALKICEGQAVEFELWIWKSIAQRLNDDLEEYQALRKELEASLLAQVEDGEALKQELKTRESKAATSARMEAVMSFELEKESFLQTMREKDMILDNLQKGIGWLEQESLKRELEDAVVSHIGAEEKDHRIEELLQFVGSSEQKLNCSLSSLSSELAEKQAEISLLHEAWEKIAAAEILAQLEIEEKKLMIVELEDDICSIQKKLEAQEKSLSSSQQQALEIEAQLEAKQVEMKKLTNQMETKLRTSEAMVNELNNEKRNLVEHVMKLSTERENLVGFIERLWDRFSEFSREEVKMVGTLERMVQSLSDNGSNLALMGDTEIFKSVEDVENANPSPPTTKKFLAVLGDRSPFRELN</sequence>
<feature type="coiled-coil region" evidence="1">
    <location>
        <begin position="468"/>
        <end position="676"/>
    </location>
</feature>
<feature type="coiled-coil region" evidence="1">
    <location>
        <begin position="734"/>
        <end position="761"/>
    </location>
</feature>